<evidence type="ECO:0000313" key="4">
    <source>
        <dbReference type="EMBL" id="MCW1926557.1"/>
    </source>
</evidence>
<organism evidence="4 5">
    <name type="scientific">Luteolibacter arcticus</name>
    <dbReference type="NCBI Taxonomy" id="1581411"/>
    <lineage>
        <taxon>Bacteria</taxon>
        <taxon>Pseudomonadati</taxon>
        <taxon>Verrucomicrobiota</taxon>
        <taxon>Verrucomicrobiia</taxon>
        <taxon>Verrucomicrobiales</taxon>
        <taxon>Verrucomicrobiaceae</taxon>
        <taxon>Luteolibacter</taxon>
    </lineage>
</organism>
<dbReference type="PANTHER" id="PTHR43877:SF1">
    <property type="entry name" value="ACETYLTRANSFERASE"/>
    <property type="match status" value="1"/>
</dbReference>
<reference evidence="4 5" key="1">
    <citation type="submission" date="2022-10" db="EMBL/GenBank/DDBJ databases">
        <title>Luteolibacter arcticus strain CCTCC AB 2014275, whole genome shotgun sequencing project.</title>
        <authorList>
            <person name="Zhao G."/>
            <person name="Shen L."/>
        </authorList>
    </citation>
    <scope>NUCLEOTIDE SEQUENCE [LARGE SCALE GENOMIC DNA]</scope>
    <source>
        <strain evidence="4 5">CCTCC AB 2014275</strain>
    </source>
</reference>
<dbReference type="Pfam" id="PF00583">
    <property type="entry name" value="Acetyltransf_1"/>
    <property type="match status" value="1"/>
</dbReference>
<feature type="domain" description="N-acetyltransferase" evidence="3">
    <location>
        <begin position="1"/>
        <end position="169"/>
    </location>
</feature>
<keyword evidence="2" id="KW-0012">Acyltransferase</keyword>
<dbReference type="RefSeq" id="WP_264490665.1">
    <property type="nucleotide sequence ID" value="NZ_JAPDDT010000029.1"/>
</dbReference>
<name>A0ABT3GSU6_9BACT</name>
<dbReference type="InterPro" id="IPR050832">
    <property type="entry name" value="Bact_Acetyltransf"/>
</dbReference>
<dbReference type="PANTHER" id="PTHR43877">
    <property type="entry name" value="AMINOALKYLPHOSPHONATE N-ACETYLTRANSFERASE-RELATED-RELATED"/>
    <property type="match status" value="1"/>
</dbReference>
<evidence type="ECO:0000259" key="3">
    <source>
        <dbReference type="PROSITE" id="PS51186"/>
    </source>
</evidence>
<gene>
    <name evidence="4" type="ORF">OKA05_28655</name>
</gene>
<dbReference type="SUPFAM" id="SSF55729">
    <property type="entry name" value="Acyl-CoA N-acyltransferases (Nat)"/>
    <property type="match status" value="1"/>
</dbReference>
<accession>A0ABT3GSU6</accession>
<dbReference type="Proteomes" id="UP001320876">
    <property type="component" value="Unassembled WGS sequence"/>
</dbReference>
<keyword evidence="5" id="KW-1185">Reference proteome</keyword>
<dbReference type="InterPro" id="IPR016181">
    <property type="entry name" value="Acyl_CoA_acyltransferase"/>
</dbReference>
<keyword evidence="1" id="KW-0808">Transferase</keyword>
<protein>
    <submittedName>
        <fullName evidence="4">GNAT family N-acetyltransferase</fullName>
    </submittedName>
</protein>
<dbReference type="Gene3D" id="3.40.630.30">
    <property type="match status" value="1"/>
</dbReference>
<evidence type="ECO:0000313" key="5">
    <source>
        <dbReference type="Proteomes" id="UP001320876"/>
    </source>
</evidence>
<proteinExistence type="predicted"/>
<dbReference type="InterPro" id="IPR000182">
    <property type="entry name" value="GNAT_dom"/>
</dbReference>
<evidence type="ECO:0000256" key="2">
    <source>
        <dbReference type="ARBA" id="ARBA00023315"/>
    </source>
</evidence>
<dbReference type="CDD" id="cd04301">
    <property type="entry name" value="NAT_SF"/>
    <property type="match status" value="1"/>
</dbReference>
<dbReference type="PROSITE" id="PS51186">
    <property type="entry name" value="GNAT"/>
    <property type="match status" value="1"/>
</dbReference>
<sequence>MDLRLLHPADALAYRQLRLQALRESPPAFGTPPEEEENLPLDHFARRLEPTADRRFLGAFEEETGLLIGSLRLSRYDGSNESHKAYLAGLYVHPAHRGRGHGRALIGHALALAKSDPSLRRLNLTVVSGQQAARALYLSAGFTESGIEWEAFEHHGSYYDEILMTCDLRASHPPGRPRDPG</sequence>
<dbReference type="EMBL" id="JAPDDT010000029">
    <property type="protein sequence ID" value="MCW1926557.1"/>
    <property type="molecule type" value="Genomic_DNA"/>
</dbReference>
<comment type="caution">
    <text evidence="4">The sequence shown here is derived from an EMBL/GenBank/DDBJ whole genome shotgun (WGS) entry which is preliminary data.</text>
</comment>
<evidence type="ECO:0000256" key="1">
    <source>
        <dbReference type="ARBA" id="ARBA00022679"/>
    </source>
</evidence>